<dbReference type="PANTHER" id="PTHR30629">
    <property type="entry name" value="PROPHAGE INTEGRASE"/>
    <property type="match status" value="1"/>
</dbReference>
<evidence type="ECO:0000313" key="6">
    <source>
        <dbReference type="EMBL" id="KXA22287.1"/>
    </source>
</evidence>
<dbReference type="PATRIC" id="fig|851.8.peg.947"/>
<dbReference type="InterPro" id="IPR050808">
    <property type="entry name" value="Phage_Integrase"/>
</dbReference>
<keyword evidence="7" id="KW-1185">Reference proteome</keyword>
<dbReference type="GO" id="GO:0003677">
    <property type="term" value="F:DNA binding"/>
    <property type="evidence" value="ECO:0007669"/>
    <property type="project" value="UniProtKB-KW"/>
</dbReference>
<dbReference type="CDD" id="cd00796">
    <property type="entry name" value="INT_Rci_Hp1_C"/>
    <property type="match status" value="1"/>
</dbReference>
<keyword evidence="4" id="KW-0233">DNA recombination</keyword>
<evidence type="ECO:0000256" key="2">
    <source>
        <dbReference type="ARBA" id="ARBA00022908"/>
    </source>
</evidence>
<dbReference type="Gene3D" id="1.10.443.10">
    <property type="entry name" value="Intergrase catalytic core"/>
    <property type="match status" value="1"/>
</dbReference>
<dbReference type="InterPro" id="IPR013762">
    <property type="entry name" value="Integrase-like_cat_sf"/>
</dbReference>
<comment type="caution">
    <text evidence="6">The sequence shown here is derived from an EMBL/GenBank/DDBJ whole genome shotgun (WGS) entry which is preliminary data.</text>
</comment>
<dbReference type="Pfam" id="PF00589">
    <property type="entry name" value="Phage_integrase"/>
    <property type="match status" value="1"/>
</dbReference>
<evidence type="ECO:0000256" key="3">
    <source>
        <dbReference type="ARBA" id="ARBA00023125"/>
    </source>
</evidence>
<evidence type="ECO:0000256" key="1">
    <source>
        <dbReference type="ARBA" id="ARBA00008857"/>
    </source>
</evidence>
<gene>
    <name evidence="6" type="ORF">HMPREF3221_00944</name>
</gene>
<dbReference type="RefSeq" id="WP_060798286.1">
    <property type="nucleotide sequence ID" value="NZ_KQ956682.1"/>
</dbReference>
<dbReference type="InterPro" id="IPR002104">
    <property type="entry name" value="Integrase_catalytic"/>
</dbReference>
<dbReference type="AlphaFoldDB" id="A0A133P163"/>
<accession>A0A133P163</accession>
<dbReference type="InterPro" id="IPR010998">
    <property type="entry name" value="Integrase_recombinase_N"/>
</dbReference>
<evidence type="ECO:0000313" key="7">
    <source>
        <dbReference type="Proteomes" id="UP000070401"/>
    </source>
</evidence>
<evidence type="ECO:0000259" key="5">
    <source>
        <dbReference type="PROSITE" id="PS51898"/>
    </source>
</evidence>
<feature type="domain" description="Tyr recombinase" evidence="5">
    <location>
        <begin position="166"/>
        <end position="336"/>
    </location>
</feature>
<dbReference type="PANTHER" id="PTHR30629:SF2">
    <property type="entry name" value="PROPHAGE INTEGRASE INTS-RELATED"/>
    <property type="match status" value="1"/>
</dbReference>
<protein>
    <submittedName>
        <fullName evidence="6">Site-specific recombinase, phage integrase family</fullName>
    </submittedName>
</protein>
<keyword evidence="3" id="KW-0238">DNA-binding</keyword>
<dbReference type="InterPro" id="IPR011010">
    <property type="entry name" value="DNA_brk_join_enz"/>
</dbReference>
<proteinExistence type="inferred from homology"/>
<comment type="similarity">
    <text evidence="1">Belongs to the 'phage' integrase family.</text>
</comment>
<evidence type="ECO:0000256" key="4">
    <source>
        <dbReference type="ARBA" id="ARBA00023172"/>
    </source>
</evidence>
<dbReference type="Pfam" id="PF14657">
    <property type="entry name" value="Arm-DNA-bind_4"/>
    <property type="match status" value="1"/>
</dbReference>
<dbReference type="GO" id="GO:0015074">
    <property type="term" value="P:DNA integration"/>
    <property type="evidence" value="ECO:0007669"/>
    <property type="project" value="UniProtKB-KW"/>
</dbReference>
<sequence length="338" mass="39443">MKNGNGNGSVYKANGKRRKPWIVRVTIGYSTTGKQIRKIIGSYETKREGQEVLLEYLKNPNLFSKITFGEVRKLWWDNYTKKVSTKTTIQTHIYRMRAFDSLENIPIVDLKLFQLQELFDNMTTSSSFKRGCKSILNMIFDFALKNDFIKSNKVQFIEIGKKEKVLERKIFTKEEIEVLWKNIKMPYVYIILILIYTGMRIGELINLKNEDINLKENILQVKVSKTSNGIRMIPISSKIILLFSENMKNDQIYFVKGDTTEQLSYSTFKPRFNKLLQKLGIEKHTIHDTRHTFATLMNNANVNSTSIVKLIGHSNFLTTENIYTHKDKEELRKAIESI</sequence>
<keyword evidence="2" id="KW-0229">DNA integration</keyword>
<organism evidence="6 7">
    <name type="scientific">Fusobacterium nucleatum</name>
    <dbReference type="NCBI Taxonomy" id="851"/>
    <lineage>
        <taxon>Bacteria</taxon>
        <taxon>Fusobacteriati</taxon>
        <taxon>Fusobacteriota</taxon>
        <taxon>Fusobacteriia</taxon>
        <taxon>Fusobacteriales</taxon>
        <taxon>Fusobacteriaceae</taxon>
        <taxon>Fusobacterium</taxon>
    </lineage>
</organism>
<dbReference type="PROSITE" id="PS51898">
    <property type="entry name" value="TYR_RECOMBINASE"/>
    <property type="match status" value="1"/>
</dbReference>
<dbReference type="InterPro" id="IPR028259">
    <property type="entry name" value="AP2-like_int_N"/>
</dbReference>
<dbReference type="SUPFAM" id="SSF56349">
    <property type="entry name" value="DNA breaking-rejoining enzymes"/>
    <property type="match status" value="1"/>
</dbReference>
<reference evidence="7" key="1">
    <citation type="submission" date="2016-01" db="EMBL/GenBank/DDBJ databases">
        <authorList>
            <person name="Mitreva M."/>
            <person name="Pepin K.H."/>
            <person name="Mihindukulasuriya K.A."/>
            <person name="Fulton R."/>
            <person name="Fronick C."/>
            <person name="O'Laughlin M."/>
            <person name="Miner T."/>
            <person name="Herter B."/>
            <person name="Rosa B.A."/>
            <person name="Cordes M."/>
            <person name="Tomlinson C."/>
            <person name="Wollam A."/>
            <person name="Palsikar V.B."/>
            <person name="Mardis E.R."/>
            <person name="Wilson R.K."/>
        </authorList>
    </citation>
    <scope>NUCLEOTIDE SEQUENCE [LARGE SCALE GENOMIC DNA]</scope>
    <source>
        <strain evidence="7">MJR7757B</strain>
    </source>
</reference>
<dbReference type="GO" id="GO:0006310">
    <property type="term" value="P:DNA recombination"/>
    <property type="evidence" value="ECO:0007669"/>
    <property type="project" value="UniProtKB-KW"/>
</dbReference>
<dbReference type="Gene3D" id="1.10.150.130">
    <property type="match status" value="1"/>
</dbReference>
<dbReference type="Proteomes" id="UP000070401">
    <property type="component" value="Unassembled WGS sequence"/>
</dbReference>
<dbReference type="EMBL" id="LRPY01000093">
    <property type="protein sequence ID" value="KXA22287.1"/>
    <property type="molecule type" value="Genomic_DNA"/>
</dbReference>
<name>A0A133P163_FUSNU</name>